<proteinExistence type="predicted"/>
<gene>
    <name evidence="4" type="ORF">GGX14DRAFT_512337</name>
</gene>
<sequence length="287" mass="31180">MPRSGDSGVEDLAAYDAELAHWDHLIFSFDMDQNDPNANSTNPSESEEDRQTAALLTQLAAASNFNLFNIPPLDTSYGATPQAANLSGFNLSNMNQRQFVSPANLTSPTHDSRPPLPLFRGAQLSSPQIQPYNPHAFTSTRAQDANAQAGPSTSPGSPEADSMDDDYEDKRRRNTIASARFRIKKKQRTLELERSVSDLTGRAEELERDVADLRRENGWLKEIVMLKGGRLAGVDLSGYPGRSTGQGPKRRDSGEENGSDSEQSDGKAGGSRKSKGKGKAKKKSGAR</sequence>
<keyword evidence="1" id="KW-0175">Coiled coil</keyword>
<dbReference type="Proteomes" id="UP001219525">
    <property type="component" value="Unassembled WGS sequence"/>
</dbReference>
<accession>A0AAD7E342</accession>
<dbReference type="AlphaFoldDB" id="A0AAD7E342"/>
<dbReference type="Pfam" id="PF07716">
    <property type="entry name" value="bZIP_2"/>
    <property type="match status" value="1"/>
</dbReference>
<evidence type="ECO:0000313" key="5">
    <source>
        <dbReference type="Proteomes" id="UP001219525"/>
    </source>
</evidence>
<reference evidence="4" key="1">
    <citation type="submission" date="2023-03" db="EMBL/GenBank/DDBJ databases">
        <title>Massive genome expansion in bonnet fungi (Mycena s.s.) driven by repeated elements and novel gene families across ecological guilds.</title>
        <authorList>
            <consortium name="Lawrence Berkeley National Laboratory"/>
            <person name="Harder C.B."/>
            <person name="Miyauchi S."/>
            <person name="Viragh M."/>
            <person name="Kuo A."/>
            <person name="Thoen E."/>
            <person name="Andreopoulos B."/>
            <person name="Lu D."/>
            <person name="Skrede I."/>
            <person name="Drula E."/>
            <person name="Henrissat B."/>
            <person name="Morin E."/>
            <person name="Kohler A."/>
            <person name="Barry K."/>
            <person name="LaButti K."/>
            <person name="Morin E."/>
            <person name="Salamov A."/>
            <person name="Lipzen A."/>
            <person name="Mereny Z."/>
            <person name="Hegedus B."/>
            <person name="Baldrian P."/>
            <person name="Stursova M."/>
            <person name="Weitz H."/>
            <person name="Taylor A."/>
            <person name="Grigoriev I.V."/>
            <person name="Nagy L.G."/>
            <person name="Martin F."/>
            <person name="Kauserud H."/>
        </authorList>
    </citation>
    <scope>NUCLEOTIDE SEQUENCE</scope>
    <source>
        <strain evidence="4">9144</strain>
    </source>
</reference>
<dbReference type="InterPro" id="IPR031106">
    <property type="entry name" value="C/EBP"/>
</dbReference>
<feature type="compositionally biased region" description="Basic residues" evidence="2">
    <location>
        <begin position="270"/>
        <end position="287"/>
    </location>
</feature>
<dbReference type="PROSITE" id="PS50217">
    <property type="entry name" value="BZIP"/>
    <property type="match status" value="1"/>
</dbReference>
<feature type="coiled-coil region" evidence="1">
    <location>
        <begin position="189"/>
        <end position="223"/>
    </location>
</feature>
<dbReference type="GO" id="GO:0000978">
    <property type="term" value="F:RNA polymerase II cis-regulatory region sequence-specific DNA binding"/>
    <property type="evidence" value="ECO:0007669"/>
    <property type="project" value="TreeGrafter"/>
</dbReference>
<feature type="region of interest" description="Disordered" evidence="2">
    <location>
        <begin position="232"/>
        <end position="287"/>
    </location>
</feature>
<dbReference type="Gene3D" id="1.20.5.170">
    <property type="match status" value="1"/>
</dbReference>
<dbReference type="InterPro" id="IPR046347">
    <property type="entry name" value="bZIP_sf"/>
</dbReference>
<dbReference type="InterPro" id="IPR004827">
    <property type="entry name" value="bZIP"/>
</dbReference>
<organism evidence="4 5">
    <name type="scientific">Mycena pura</name>
    <dbReference type="NCBI Taxonomy" id="153505"/>
    <lineage>
        <taxon>Eukaryota</taxon>
        <taxon>Fungi</taxon>
        <taxon>Dikarya</taxon>
        <taxon>Basidiomycota</taxon>
        <taxon>Agaricomycotina</taxon>
        <taxon>Agaricomycetes</taxon>
        <taxon>Agaricomycetidae</taxon>
        <taxon>Agaricales</taxon>
        <taxon>Marasmiineae</taxon>
        <taxon>Mycenaceae</taxon>
        <taxon>Mycena</taxon>
    </lineage>
</organism>
<dbReference type="GO" id="GO:0006351">
    <property type="term" value="P:DNA-templated transcription"/>
    <property type="evidence" value="ECO:0007669"/>
    <property type="project" value="InterPro"/>
</dbReference>
<dbReference type="EMBL" id="JARJCW010000004">
    <property type="protein sequence ID" value="KAJ7225885.1"/>
    <property type="molecule type" value="Genomic_DNA"/>
</dbReference>
<evidence type="ECO:0000256" key="2">
    <source>
        <dbReference type="SAM" id="MobiDB-lite"/>
    </source>
</evidence>
<dbReference type="PANTHER" id="PTHR23334">
    <property type="entry name" value="CCAAT/ENHANCER BINDING PROTEIN"/>
    <property type="match status" value="1"/>
</dbReference>
<name>A0AAD7E342_9AGAR</name>
<dbReference type="PANTHER" id="PTHR23334:SF20">
    <property type="entry name" value="BASIC LEUCINE ZIPPER 24"/>
    <property type="match status" value="1"/>
</dbReference>
<dbReference type="PROSITE" id="PS00036">
    <property type="entry name" value="BZIP_BASIC"/>
    <property type="match status" value="1"/>
</dbReference>
<evidence type="ECO:0000259" key="3">
    <source>
        <dbReference type="PROSITE" id="PS50217"/>
    </source>
</evidence>
<dbReference type="GO" id="GO:0000981">
    <property type="term" value="F:DNA-binding transcription factor activity, RNA polymerase II-specific"/>
    <property type="evidence" value="ECO:0007669"/>
    <property type="project" value="TreeGrafter"/>
</dbReference>
<protein>
    <recommendedName>
        <fullName evidence="3">BZIP domain-containing protein</fullName>
    </recommendedName>
</protein>
<feature type="domain" description="BZIP" evidence="3">
    <location>
        <begin position="164"/>
        <end position="222"/>
    </location>
</feature>
<evidence type="ECO:0000256" key="1">
    <source>
        <dbReference type="SAM" id="Coils"/>
    </source>
</evidence>
<feature type="region of interest" description="Disordered" evidence="2">
    <location>
        <begin position="102"/>
        <end position="170"/>
    </location>
</feature>
<evidence type="ECO:0000313" key="4">
    <source>
        <dbReference type="EMBL" id="KAJ7225885.1"/>
    </source>
</evidence>
<dbReference type="SMART" id="SM00338">
    <property type="entry name" value="BRLZ"/>
    <property type="match status" value="1"/>
</dbReference>
<dbReference type="SUPFAM" id="SSF57959">
    <property type="entry name" value="Leucine zipper domain"/>
    <property type="match status" value="1"/>
</dbReference>
<keyword evidence="5" id="KW-1185">Reference proteome</keyword>
<comment type="caution">
    <text evidence="4">The sequence shown here is derived from an EMBL/GenBank/DDBJ whole genome shotgun (WGS) entry which is preliminary data.</text>
</comment>
<feature type="compositionally biased region" description="Polar residues" evidence="2">
    <location>
        <begin position="123"/>
        <end position="156"/>
    </location>
</feature>
<dbReference type="CDD" id="cd14705">
    <property type="entry name" value="bZIP_Zip1"/>
    <property type="match status" value="1"/>
</dbReference>